<evidence type="ECO:0000313" key="3">
    <source>
        <dbReference type="Proteomes" id="UP001597357"/>
    </source>
</evidence>
<keyword evidence="3" id="KW-1185">Reference proteome</keyword>
<dbReference type="Proteomes" id="UP001597357">
    <property type="component" value="Unassembled WGS sequence"/>
</dbReference>
<dbReference type="CDD" id="cd00995">
    <property type="entry name" value="PBP2_NikA_DppA_OppA_like"/>
    <property type="match status" value="1"/>
</dbReference>
<accession>A0ABW5SIJ6</accession>
<evidence type="ECO:0000259" key="1">
    <source>
        <dbReference type="Pfam" id="PF00496"/>
    </source>
</evidence>
<dbReference type="InterPro" id="IPR030678">
    <property type="entry name" value="Peptide/Ni-bd"/>
</dbReference>
<reference evidence="3" key="1">
    <citation type="journal article" date="2019" name="Int. J. Syst. Evol. Microbiol.">
        <title>The Global Catalogue of Microorganisms (GCM) 10K type strain sequencing project: providing services to taxonomists for standard genome sequencing and annotation.</title>
        <authorList>
            <consortium name="The Broad Institute Genomics Platform"/>
            <consortium name="The Broad Institute Genome Sequencing Center for Infectious Disease"/>
            <person name="Wu L."/>
            <person name="Ma J."/>
        </authorList>
    </citation>
    <scope>NUCLEOTIDE SEQUENCE [LARGE SCALE GENOMIC DNA]</scope>
    <source>
        <strain evidence="3">KCTC 42255</strain>
    </source>
</reference>
<name>A0ABW5SIJ6_9FLAO</name>
<dbReference type="InterPro" id="IPR000914">
    <property type="entry name" value="SBP_5_dom"/>
</dbReference>
<dbReference type="EMBL" id="JBHULZ010000041">
    <property type="protein sequence ID" value="MFD2698572.1"/>
    <property type="molecule type" value="Genomic_DNA"/>
</dbReference>
<dbReference type="Gene3D" id="3.40.190.10">
    <property type="entry name" value="Periplasmic binding protein-like II"/>
    <property type="match status" value="1"/>
</dbReference>
<dbReference type="Gene3D" id="3.90.76.10">
    <property type="entry name" value="Dipeptide-binding Protein, Domain 1"/>
    <property type="match status" value="1"/>
</dbReference>
<dbReference type="InterPro" id="IPR039424">
    <property type="entry name" value="SBP_5"/>
</dbReference>
<dbReference type="RefSeq" id="WP_379048308.1">
    <property type="nucleotide sequence ID" value="NZ_JBHULZ010000041.1"/>
</dbReference>
<sequence length="522" mass="59837">MLSLCFGCQPQAPLYPDTAVFRYNEHANITSLDPAFAKDQRNIWACHQLYNTLVQLDENLEIQPDLAESWSISEDATTYTFNLKPQVYFHENEVFKNLADRQVQAQDVVYSLKRLTDKQVASPGSWVMNQVKSIEALNNNQVQIKLHQAFPGFLGLLSMKFCSIIPQEMQQLDFRANPIGTGPFYFKRWEPNEKLVFRKNTNYHEFDENGERLPYLEAVAITFLPDKQAEFLQFAQGKLDFLSGLDPAYKDELLNSQGQLNTRYQEKISLQKAPYLNTEYIGLYVGDPQQATHYRSFRQALNYAIDKPTMMRYLRNNIGVPAQGGFIPRGLPAHTSSGFYTYQPEKARALIQQFKQEHPNIPVRLKISTSANYLDLVEYLQGQLTQVGIQTEVEVMPPSTLRQLRSAGKLSAFRASWIADYPDAQNYLSLFYKANWSPHGPNYTHYASATFDSLYQKAMTAPEAQARESLYRQMDALLMQAAPVIPLYYDEVVRFTQKNVHGLGINAINLLDLKRVQKQALQ</sequence>
<feature type="domain" description="Solute-binding protein family 5" evidence="1">
    <location>
        <begin position="61"/>
        <end position="435"/>
    </location>
</feature>
<proteinExistence type="predicted"/>
<dbReference type="PANTHER" id="PTHR30290">
    <property type="entry name" value="PERIPLASMIC BINDING COMPONENT OF ABC TRANSPORTER"/>
    <property type="match status" value="1"/>
</dbReference>
<dbReference type="PIRSF" id="PIRSF002741">
    <property type="entry name" value="MppA"/>
    <property type="match status" value="1"/>
</dbReference>
<organism evidence="2 3">
    <name type="scientific">Mesonia sediminis</name>
    <dbReference type="NCBI Taxonomy" id="1703946"/>
    <lineage>
        <taxon>Bacteria</taxon>
        <taxon>Pseudomonadati</taxon>
        <taxon>Bacteroidota</taxon>
        <taxon>Flavobacteriia</taxon>
        <taxon>Flavobacteriales</taxon>
        <taxon>Flavobacteriaceae</taxon>
        <taxon>Mesonia</taxon>
    </lineage>
</organism>
<evidence type="ECO:0000313" key="2">
    <source>
        <dbReference type="EMBL" id="MFD2698572.1"/>
    </source>
</evidence>
<dbReference type="Pfam" id="PF00496">
    <property type="entry name" value="SBP_bac_5"/>
    <property type="match status" value="1"/>
</dbReference>
<dbReference type="SUPFAM" id="SSF53850">
    <property type="entry name" value="Periplasmic binding protein-like II"/>
    <property type="match status" value="1"/>
</dbReference>
<protein>
    <submittedName>
        <fullName evidence="2">ABC transporter substrate-binding protein</fullName>
    </submittedName>
</protein>
<gene>
    <name evidence="2" type="ORF">ACFSQ0_11265</name>
</gene>
<comment type="caution">
    <text evidence="2">The sequence shown here is derived from an EMBL/GenBank/DDBJ whole genome shotgun (WGS) entry which is preliminary data.</text>
</comment>
<dbReference type="Gene3D" id="3.10.105.10">
    <property type="entry name" value="Dipeptide-binding Protein, Domain 3"/>
    <property type="match status" value="1"/>
</dbReference>